<dbReference type="Proteomes" id="UP000789508">
    <property type="component" value="Unassembled WGS sequence"/>
</dbReference>
<organism evidence="2 3">
    <name type="scientific">Ambispora leptoticha</name>
    <dbReference type="NCBI Taxonomy" id="144679"/>
    <lineage>
        <taxon>Eukaryota</taxon>
        <taxon>Fungi</taxon>
        <taxon>Fungi incertae sedis</taxon>
        <taxon>Mucoromycota</taxon>
        <taxon>Glomeromycotina</taxon>
        <taxon>Glomeromycetes</taxon>
        <taxon>Archaeosporales</taxon>
        <taxon>Ambisporaceae</taxon>
        <taxon>Ambispora</taxon>
    </lineage>
</organism>
<dbReference type="OrthoDB" id="2430974at2759"/>
<feature type="compositionally biased region" description="Polar residues" evidence="1">
    <location>
        <begin position="40"/>
        <end position="50"/>
    </location>
</feature>
<sequence>MVGKCPGCGYSPRSGETRDIDKHLDLTRSRPCQALLQLTRAQNAPQTENATPPAPEGDFISFDENQPTLQPNEQITTGALVFAERYEGEAIQYDVNSMYVYEMLKKEASWPIASECAKEYGLKVNLIDESSNALICEKNTHISGKDMFEEWGNILYNIKKEGGVAGEVSKKLLVSLWGTLCEQRNEQNYDAHLRIKPFLSASARKRMSENVRPKRIHIDGFIVAGQINLKTDMN</sequence>
<evidence type="ECO:0000313" key="2">
    <source>
        <dbReference type="EMBL" id="CAG8651213.1"/>
    </source>
</evidence>
<protein>
    <submittedName>
        <fullName evidence="2">12570_t:CDS:1</fullName>
    </submittedName>
</protein>
<dbReference type="AlphaFoldDB" id="A0A9N9DSU4"/>
<comment type="caution">
    <text evidence="2">The sequence shown here is derived from an EMBL/GenBank/DDBJ whole genome shotgun (WGS) entry which is preliminary data.</text>
</comment>
<reference evidence="2" key="1">
    <citation type="submission" date="2021-06" db="EMBL/GenBank/DDBJ databases">
        <authorList>
            <person name="Kallberg Y."/>
            <person name="Tangrot J."/>
            <person name="Rosling A."/>
        </authorList>
    </citation>
    <scope>NUCLEOTIDE SEQUENCE</scope>
    <source>
        <strain evidence="2">FL130A</strain>
    </source>
</reference>
<feature type="region of interest" description="Disordered" evidence="1">
    <location>
        <begin position="1"/>
        <end position="20"/>
    </location>
</feature>
<evidence type="ECO:0000313" key="3">
    <source>
        <dbReference type="Proteomes" id="UP000789508"/>
    </source>
</evidence>
<name>A0A9N9DSU4_9GLOM</name>
<gene>
    <name evidence="2" type="ORF">ALEPTO_LOCUS10016</name>
</gene>
<dbReference type="EMBL" id="CAJVPS010009562">
    <property type="protein sequence ID" value="CAG8651213.1"/>
    <property type="molecule type" value="Genomic_DNA"/>
</dbReference>
<proteinExistence type="predicted"/>
<accession>A0A9N9DSU4</accession>
<evidence type="ECO:0000256" key="1">
    <source>
        <dbReference type="SAM" id="MobiDB-lite"/>
    </source>
</evidence>
<keyword evidence="3" id="KW-1185">Reference proteome</keyword>
<feature type="region of interest" description="Disordered" evidence="1">
    <location>
        <begin position="40"/>
        <end position="65"/>
    </location>
</feature>